<reference evidence="3" key="2">
    <citation type="journal article" date="2017" name="Nat. Plants">
        <title>The Aegilops tauschii genome reveals multiple impacts of transposons.</title>
        <authorList>
            <person name="Zhao G."/>
            <person name="Zou C."/>
            <person name="Li K."/>
            <person name="Wang K."/>
            <person name="Li T."/>
            <person name="Gao L."/>
            <person name="Zhang X."/>
            <person name="Wang H."/>
            <person name="Yang Z."/>
            <person name="Liu X."/>
            <person name="Jiang W."/>
            <person name="Mao L."/>
            <person name="Kong X."/>
            <person name="Jiao Y."/>
            <person name="Jia J."/>
        </authorList>
    </citation>
    <scope>NUCLEOTIDE SEQUENCE [LARGE SCALE GENOMIC DNA]</scope>
    <source>
        <strain evidence="3">cv. AL8/78</strain>
    </source>
</reference>
<evidence type="ECO:0000313" key="3">
    <source>
        <dbReference type="Proteomes" id="UP000015105"/>
    </source>
</evidence>
<reference evidence="3" key="1">
    <citation type="journal article" date="2014" name="Science">
        <title>Ancient hybridizations among the ancestral genomes of bread wheat.</title>
        <authorList>
            <consortium name="International Wheat Genome Sequencing Consortium,"/>
            <person name="Marcussen T."/>
            <person name="Sandve S.R."/>
            <person name="Heier L."/>
            <person name="Spannagl M."/>
            <person name="Pfeifer M."/>
            <person name="Jakobsen K.S."/>
            <person name="Wulff B.B."/>
            <person name="Steuernagel B."/>
            <person name="Mayer K.F."/>
            <person name="Olsen O.A."/>
        </authorList>
    </citation>
    <scope>NUCLEOTIDE SEQUENCE [LARGE SCALE GENOMIC DNA]</scope>
    <source>
        <strain evidence="3">cv. AL8/78</strain>
    </source>
</reference>
<reference evidence="2" key="3">
    <citation type="journal article" date="2017" name="Nature">
        <title>Genome sequence of the progenitor of the wheat D genome Aegilops tauschii.</title>
        <authorList>
            <person name="Luo M.C."/>
            <person name="Gu Y.Q."/>
            <person name="Puiu D."/>
            <person name="Wang H."/>
            <person name="Twardziok S.O."/>
            <person name="Deal K.R."/>
            <person name="Huo N."/>
            <person name="Zhu T."/>
            <person name="Wang L."/>
            <person name="Wang Y."/>
            <person name="McGuire P.E."/>
            <person name="Liu S."/>
            <person name="Long H."/>
            <person name="Ramasamy R.K."/>
            <person name="Rodriguez J.C."/>
            <person name="Van S.L."/>
            <person name="Yuan L."/>
            <person name="Wang Z."/>
            <person name="Xia Z."/>
            <person name="Xiao L."/>
            <person name="Anderson O.D."/>
            <person name="Ouyang S."/>
            <person name="Liang Y."/>
            <person name="Zimin A.V."/>
            <person name="Pertea G."/>
            <person name="Qi P."/>
            <person name="Bennetzen J.L."/>
            <person name="Dai X."/>
            <person name="Dawson M.W."/>
            <person name="Muller H.G."/>
            <person name="Kugler K."/>
            <person name="Rivarola-Duarte L."/>
            <person name="Spannagl M."/>
            <person name="Mayer K.F.X."/>
            <person name="Lu F.H."/>
            <person name="Bevan M.W."/>
            <person name="Leroy P."/>
            <person name="Li P."/>
            <person name="You F.M."/>
            <person name="Sun Q."/>
            <person name="Liu Z."/>
            <person name="Lyons E."/>
            <person name="Wicker T."/>
            <person name="Salzberg S.L."/>
            <person name="Devos K.M."/>
            <person name="Dvorak J."/>
        </authorList>
    </citation>
    <scope>NUCLEOTIDE SEQUENCE [LARGE SCALE GENOMIC DNA]</scope>
    <source>
        <strain evidence="2">cv. AL8/78</strain>
    </source>
</reference>
<protein>
    <submittedName>
        <fullName evidence="2">Uncharacterized protein</fullName>
    </submittedName>
</protein>
<evidence type="ECO:0000256" key="1">
    <source>
        <dbReference type="SAM" id="MobiDB-lite"/>
    </source>
</evidence>
<name>A0A453QN50_AEGTS</name>
<keyword evidence="3" id="KW-1185">Reference proteome</keyword>
<sequence length="172" mass="18560">AAERRTGWRRRRPRGARRHRTGGMEFLMQPISRFRILEGMDGTDRPPEPGEYAVPAIESGAPSTPTMEVEAAGGDTQAQLVVAALGPPAASQQATGKVNPEAPEWKKRVRVGSAAPGRTPCPTRASALENAIRSFADNPGDEVTVPKLGTSFNSLKRPMTFTMCSHGRRDLV</sequence>
<dbReference type="EnsemblPlants" id="AET7Gv20241300.1">
    <property type="protein sequence ID" value="AET7Gv20241300.1"/>
    <property type="gene ID" value="AET7Gv20241300"/>
</dbReference>
<accession>A0A453QN50</accession>
<dbReference type="Gramene" id="AET7Gv20241300.1">
    <property type="protein sequence ID" value="AET7Gv20241300.1"/>
    <property type="gene ID" value="AET7Gv20241300"/>
</dbReference>
<evidence type="ECO:0000313" key="2">
    <source>
        <dbReference type="EnsemblPlants" id="AET7Gv20241300.1"/>
    </source>
</evidence>
<proteinExistence type="predicted"/>
<feature type="region of interest" description="Disordered" evidence="1">
    <location>
        <begin position="1"/>
        <end position="23"/>
    </location>
</feature>
<reference evidence="2" key="4">
    <citation type="submission" date="2019-03" db="UniProtKB">
        <authorList>
            <consortium name="EnsemblPlants"/>
        </authorList>
    </citation>
    <scope>IDENTIFICATION</scope>
</reference>
<organism evidence="2 3">
    <name type="scientific">Aegilops tauschii subsp. strangulata</name>
    <name type="common">Goatgrass</name>
    <dbReference type="NCBI Taxonomy" id="200361"/>
    <lineage>
        <taxon>Eukaryota</taxon>
        <taxon>Viridiplantae</taxon>
        <taxon>Streptophyta</taxon>
        <taxon>Embryophyta</taxon>
        <taxon>Tracheophyta</taxon>
        <taxon>Spermatophyta</taxon>
        <taxon>Magnoliopsida</taxon>
        <taxon>Liliopsida</taxon>
        <taxon>Poales</taxon>
        <taxon>Poaceae</taxon>
        <taxon>BOP clade</taxon>
        <taxon>Pooideae</taxon>
        <taxon>Triticodae</taxon>
        <taxon>Triticeae</taxon>
        <taxon>Triticinae</taxon>
        <taxon>Aegilops</taxon>
    </lineage>
</organism>
<dbReference type="AlphaFoldDB" id="A0A453QN50"/>
<dbReference type="Proteomes" id="UP000015105">
    <property type="component" value="Chromosome 7D"/>
</dbReference>
<feature type="compositionally biased region" description="Basic residues" evidence="1">
    <location>
        <begin position="7"/>
        <end position="21"/>
    </location>
</feature>
<reference evidence="2" key="5">
    <citation type="journal article" date="2021" name="G3 (Bethesda)">
        <title>Aegilops tauschii genome assembly Aet v5.0 features greater sequence contiguity and improved annotation.</title>
        <authorList>
            <person name="Wang L."/>
            <person name="Zhu T."/>
            <person name="Rodriguez J.C."/>
            <person name="Deal K.R."/>
            <person name="Dubcovsky J."/>
            <person name="McGuire P.E."/>
            <person name="Lux T."/>
            <person name="Spannagl M."/>
            <person name="Mayer K.F.X."/>
            <person name="Baldrich P."/>
            <person name="Meyers B.C."/>
            <person name="Huo N."/>
            <person name="Gu Y.Q."/>
            <person name="Zhou H."/>
            <person name="Devos K.M."/>
            <person name="Bennetzen J.L."/>
            <person name="Unver T."/>
            <person name="Budak H."/>
            <person name="Gulick P.J."/>
            <person name="Galiba G."/>
            <person name="Kalapos B."/>
            <person name="Nelson D.R."/>
            <person name="Li P."/>
            <person name="You F.M."/>
            <person name="Luo M.C."/>
            <person name="Dvorak J."/>
        </authorList>
    </citation>
    <scope>NUCLEOTIDE SEQUENCE [LARGE SCALE GENOMIC DNA]</scope>
    <source>
        <strain evidence="2">cv. AL8/78</strain>
    </source>
</reference>